<organism evidence="1 2">
    <name type="scientific">Limosilactobacillus oris DSM 4864</name>
    <dbReference type="NCBI Taxonomy" id="1423779"/>
    <lineage>
        <taxon>Bacteria</taxon>
        <taxon>Bacillati</taxon>
        <taxon>Bacillota</taxon>
        <taxon>Bacilli</taxon>
        <taxon>Lactobacillales</taxon>
        <taxon>Lactobacillaceae</taxon>
        <taxon>Limosilactobacillus</taxon>
    </lineage>
</organism>
<proteinExistence type="predicted"/>
<dbReference type="Proteomes" id="UP000050973">
    <property type="component" value="Unassembled WGS sequence"/>
</dbReference>
<comment type="caution">
    <text evidence="1">The sequence shown here is derived from an EMBL/GenBank/DDBJ whole genome shotgun (WGS) entry which is preliminary data.</text>
</comment>
<protein>
    <submittedName>
        <fullName evidence="1">Uncharacterized protein</fullName>
    </submittedName>
</protein>
<name>A0A0R1WB20_9LACO</name>
<dbReference type="EMBL" id="AZGE01000019">
    <property type="protein sequence ID" value="KRM14895.1"/>
    <property type="molecule type" value="Genomic_DNA"/>
</dbReference>
<sequence length="78" mass="8986">MEVIAVTTVYLHANERTQTIHCSDGSQGVVQLAAPYYQFRFYSHQHPSFWLKQSQLQDGATVKVRDIQSTDDFQLKLI</sequence>
<evidence type="ECO:0000313" key="1">
    <source>
        <dbReference type="EMBL" id="KRM14895.1"/>
    </source>
</evidence>
<dbReference type="PATRIC" id="fig|1423779.3.peg.674"/>
<dbReference type="AlphaFoldDB" id="A0A0R1WB20"/>
<gene>
    <name evidence="1" type="ORF">FC49_GL000664</name>
</gene>
<accession>A0A0R1WB20</accession>
<reference evidence="1 2" key="1">
    <citation type="journal article" date="2015" name="Genome Announc.">
        <title>Expanding the biotechnology potential of lactobacilli through comparative genomics of 213 strains and associated genera.</title>
        <authorList>
            <person name="Sun Z."/>
            <person name="Harris H.M."/>
            <person name="McCann A."/>
            <person name="Guo C."/>
            <person name="Argimon S."/>
            <person name="Zhang W."/>
            <person name="Yang X."/>
            <person name="Jeffery I.B."/>
            <person name="Cooney J.C."/>
            <person name="Kagawa T.F."/>
            <person name="Liu W."/>
            <person name="Song Y."/>
            <person name="Salvetti E."/>
            <person name="Wrobel A."/>
            <person name="Rasinkangas P."/>
            <person name="Parkhill J."/>
            <person name="Rea M.C."/>
            <person name="O'Sullivan O."/>
            <person name="Ritari J."/>
            <person name="Douillard F.P."/>
            <person name="Paul Ross R."/>
            <person name="Yang R."/>
            <person name="Briner A.E."/>
            <person name="Felis G.E."/>
            <person name="de Vos W.M."/>
            <person name="Barrangou R."/>
            <person name="Klaenhammer T.R."/>
            <person name="Caufield P.W."/>
            <person name="Cui Y."/>
            <person name="Zhang H."/>
            <person name="O'Toole P.W."/>
        </authorList>
    </citation>
    <scope>NUCLEOTIDE SEQUENCE [LARGE SCALE GENOMIC DNA]</scope>
    <source>
        <strain evidence="1 2">DSM 4864</strain>
    </source>
</reference>
<evidence type="ECO:0000313" key="2">
    <source>
        <dbReference type="Proteomes" id="UP000050973"/>
    </source>
</evidence>